<evidence type="ECO:0000256" key="2">
    <source>
        <dbReference type="ARBA" id="ARBA00004447"/>
    </source>
</evidence>
<dbReference type="InterPro" id="IPR044516">
    <property type="entry name" value="UXS-like"/>
</dbReference>
<sequence>MCVVVTGGAGFIGSHLVDHLLQQGKRVVVIDSLWTGSLENVEKFKGNENYRFIKHDVRDSLPMIKGATDIYHLACPASPDHFEGSAIEILETCFKGTQNMLELAACNKAKILIASTSEIYGDPKVIPQSEKYWGNTNSFGPRCCYDEGKRITEALAYGYQLRYGVEVRIARIFNTYGPSMQIDDGRAIPNFIVAAMKGRPIQIYGDGSATRCFQYVSDLVAGLSTLMKSDYASPVNIGTELETPVADIAGLISELVAGKMGNVDKVSIQYLPARQDDPHRRKPDTSLARDSLHWKPQVALIDGLSATIDWFLSRESSQNL</sequence>
<dbReference type="PANTHER" id="PTHR43078">
    <property type="entry name" value="UDP-GLUCURONIC ACID DECARBOXYLASE-RELATED"/>
    <property type="match status" value="1"/>
</dbReference>
<proteinExistence type="inferred from homology"/>
<comment type="pathway">
    <text evidence="3">Nucleotide-sugar biosynthesis; UDP-alpha-D-xylose biosynthesis; UDP-alpha-D-xylose from UDP-alpha-D-glucuronate: step 1/1.</text>
</comment>
<keyword evidence="9" id="KW-1133">Transmembrane helix</keyword>
<gene>
    <name evidence="15" type="ORF">SCAR479_06131</name>
</gene>
<evidence type="ECO:0000256" key="5">
    <source>
        <dbReference type="ARBA" id="ARBA00012290"/>
    </source>
</evidence>
<comment type="caution">
    <text evidence="15">The sequence shown here is derived from an EMBL/GenBank/DDBJ whole genome shotgun (WGS) entry which is preliminary data.</text>
</comment>
<evidence type="ECO:0000256" key="6">
    <source>
        <dbReference type="ARBA" id="ARBA00022692"/>
    </source>
</evidence>
<organism evidence="15 16">
    <name type="scientific">Seiridium cardinale</name>
    <dbReference type="NCBI Taxonomy" id="138064"/>
    <lineage>
        <taxon>Eukaryota</taxon>
        <taxon>Fungi</taxon>
        <taxon>Dikarya</taxon>
        <taxon>Ascomycota</taxon>
        <taxon>Pezizomycotina</taxon>
        <taxon>Sordariomycetes</taxon>
        <taxon>Xylariomycetidae</taxon>
        <taxon>Amphisphaeriales</taxon>
        <taxon>Sporocadaceae</taxon>
        <taxon>Seiridium</taxon>
    </lineage>
</organism>
<dbReference type="PANTHER" id="PTHR43078:SF6">
    <property type="entry name" value="UDP-GLUCURONIC ACID DECARBOXYLASE 1"/>
    <property type="match status" value="1"/>
</dbReference>
<feature type="domain" description="NAD(P)-binding" evidence="14">
    <location>
        <begin position="5"/>
        <end position="304"/>
    </location>
</feature>
<dbReference type="EC" id="4.1.1.35" evidence="5"/>
<protein>
    <recommendedName>
        <fullName evidence="5">UDP-glucuronate decarboxylase</fullName>
        <ecNumber evidence="5">4.1.1.35</ecNumber>
    </recommendedName>
</protein>
<keyword evidence="6" id="KW-0812">Transmembrane</keyword>
<comment type="cofactor">
    <cofactor evidence="1">
        <name>NAD(+)</name>
        <dbReference type="ChEBI" id="CHEBI:57540"/>
    </cofactor>
</comment>
<evidence type="ECO:0000256" key="12">
    <source>
        <dbReference type="ARBA" id="ARBA00023136"/>
    </source>
</evidence>
<evidence type="ECO:0000256" key="9">
    <source>
        <dbReference type="ARBA" id="ARBA00022989"/>
    </source>
</evidence>
<keyword evidence="12" id="KW-0472">Membrane</keyword>
<dbReference type="EMBL" id="JARVKM010000023">
    <property type="protein sequence ID" value="KAK9777063.1"/>
    <property type="molecule type" value="Genomic_DNA"/>
</dbReference>
<keyword evidence="10" id="KW-0520">NAD</keyword>
<keyword evidence="8" id="KW-0735">Signal-anchor</keyword>
<comment type="similarity">
    <text evidence="4">Belongs to the NAD(P)-dependent epimerase/dehydratase family. UDP-glucuronic acid decarboxylase subfamily.</text>
</comment>
<keyword evidence="16" id="KW-1185">Reference proteome</keyword>
<evidence type="ECO:0000256" key="7">
    <source>
        <dbReference type="ARBA" id="ARBA00022793"/>
    </source>
</evidence>
<name>A0ABR2XTC0_9PEZI</name>
<accession>A0ABR2XTC0</accession>
<evidence type="ECO:0000256" key="11">
    <source>
        <dbReference type="ARBA" id="ARBA00023034"/>
    </source>
</evidence>
<evidence type="ECO:0000256" key="1">
    <source>
        <dbReference type="ARBA" id="ARBA00001911"/>
    </source>
</evidence>
<evidence type="ECO:0000256" key="10">
    <source>
        <dbReference type="ARBA" id="ARBA00023027"/>
    </source>
</evidence>
<keyword evidence="7" id="KW-0210">Decarboxylase</keyword>
<keyword evidence="13" id="KW-0456">Lyase</keyword>
<dbReference type="InterPro" id="IPR036291">
    <property type="entry name" value="NAD(P)-bd_dom_sf"/>
</dbReference>
<evidence type="ECO:0000259" key="14">
    <source>
        <dbReference type="Pfam" id="PF16363"/>
    </source>
</evidence>
<comment type="subcellular location">
    <subcellularLocation>
        <location evidence="2">Golgi apparatus</location>
        <location evidence="2">Golgi stack membrane</location>
        <topology evidence="2">Single-pass type II membrane protein</topology>
    </subcellularLocation>
</comment>
<keyword evidence="11" id="KW-0333">Golgi apparatus</keyword>
<evidence type="ECO:0000256" key="4">
    <source>
        <dbReference type="ARBA" id="ARBA00007505"/>
    </source>
</evidence>
<evidence type="ECO:0000256" key="3">
    <source>
        <dbReference type="ARBA" id="ARBA00005100"/>
    </source>
</evidence>
<dbReference type="Proteomes" id="UP001465668">
    <property type="component" value="Unassembled WGS sequence"/>
</dbReference>
<dbReference type="SUPFAM" id="SSF51735">
    <property type="entry name" value="NAD(P)-binding Rossmann-fold domains"/>
    <property type="match status" value="1"/>
</dbReference>
<evidence type="ECO:0000256" key="13">
    <source>
        <dbReference type="ARBA" id="ARBA00023239"/>
    </source>
</evidence>
<reference evidence="15 16" key="1">
    <citation type="submission" date="2024-02" db="EMBL/GenBank/DDBJ databases">
        <title>First draft genome assembly of two strains of Seiridium cardinale.</title>
        <authorList>
            <person name="Emiliani G."/>
            <person name="Scali E."/>
        </authorList>
    </citation>
    <scope>NUCLEOTIDE SEQUENCE [LARGE SCALE GENOMIC DNA]</scope>
    <source>
        <strain evidence="15 16">BM-138-000479</strain>
    </source>
</reference>
<dbReference type="Gene3D" id="3.40.50.720">
    <property type="entry name" value="NAD(P)-binding Rossmann-like Domain"/>
    <property type="match status" value="1"/>
</dbReference>
<evidence type="ECO:0000313" key="16">
    <source>
        <dbReference type="Proteomes" id="UP001465668"/>
    </source>
</evidence>
<evidence type="ECO:0000313" key="15">
    <source>
        <dbReference type="EMBL" id="KAK9777063.1"/>
    </source>
</evidence>
<dbReference type="InterPro" id="IPR016040">
    <property type="entry name" value="NAD(P)-bd_dom"/>
</dbReference>
<dbReference type="Pfam" id="PF16363">
    <property type="entry name" value="GDP_Man_Dehyd"/>
    <property type="match status" value="1"/>
</dbReference>
<evidence type="ECO:0000256" key="8">
    <source>
        <dbReference type="ARBA" id="ARBA00022968"/>
    </source>
</evidence>